<dbReference type="SUPFAM" id="SSF47979">
    <property type="entry name" value="Iron-dependent repressor protein, dimerization domain"/>
    <property type="match status" value="1"/>
</dbReference>
<dbReference type="InterPro" id="IPR001367">
    <property type="entry name" value="Fe_dep_repressor"/>
</dbReference>
<protein>
    <submittedName>
        <fullName evidence="3">Iron-dependent repressor IdeR</fullName>
    </submittedName>
</protein>
<dbReference type="InterPro" id="IPR007167">
    <property type="entry name" value="Fe-transptr_FeoA-like"/>
</dbReference>
<dbReference type="SMART" id="SM00529">
    <property type="entry name" value="HTH_DTXR"/>
    <property type="match status" value="1"/>
</dbReference>
<dbReference type="GO" id="GO:0046914">
    <property type="term" value="F:transition metal ion binding"/>
    <property type="evidence" value="ECO:0007669"/>
    <property type="project" value="InterPro"/>
</dbReference>
<keyword evidence="4" id="KW-1185">Reference proteome</keyword>
<dbReference type="InterPro" id="IPR036388">
    <property type="entry name" value="WH-like_DNA-bd_sf"/>
</dbReference>
<dbReference type="InterPro" id="IPR008988">
    <property type="entry name" value="Transcriptional_repressor_C"/>
</dbReference>
<dbReference type="Pfam" id="PF04023">
    <property type="entry name" value="FeoA"/>
    <property type="match status" value="1"/>
</dbReference>
<dbReference type="AlphaFoldDB" id="A0AA35R9D9"/>
<dbReference type="InterPro" id="IPR036390">
    <property type="entry name" value="WH_DNA-bd_sf"/>
</dbReference>
<dbReference type="Gene3D" id="2.30.30.90">
    <property type="match status" value="1"/>
</dbReference>
<proteinExistence type="predicted"/>
<dbReference type="Proteomes" id="UP001174909">
    <property type="component" value="Unassembled WGS sequence"/>
</dbReference>
<name>A0AA35R9D9_GEOBA</name>
<dbReference type="SUPFAM" id="SSF46785">
    <property type="entry name" value="Winged helix' DNA-binding domain"/>
    <property type="match status" value="1"/>
</dbReference>
<dbReference type="PANTHER" id="PTHR33238">
    <property type="entry name" value="IRON (METAL) DEPENDENT REPRESSOR, DTXR FAMILY"/>
    <property type="match status" value="1"/>
</dbReference>
<dbReference type="GO" id="GO:0045892">
    <property type="term" value="P:negative regulation of DNA-templated transcription"/>
    <property type="evidence" value="ECO:0007669"/>
    <property type="project" value="TreeGrafter"/>
</dbReference>
<evidence type="ECO:0000313" key="3">
    <source>
        <dbReference type="EMBL" id="CAI8007275.1"/>
    </source>
</evidence>
<dbReference type="GO" id="GO:0003700">
    <property type="term" value="F:DNA-binding transcription factor activity"/>
    <property type="evidence" value="ECO:0007669"/>
    <property type="project" value="InterPro"/>
</dbReference>
<evidence type="ECO:0000313" key="4">
    <source>
        <dbReference type="Proteomes" id="UP001174909"/>
    </source>
</evidence>
<dbReference type="EMBL" id="CASHTH010000762">
    <property type="protein sequence ID" value="CAI8007275.1"/>
    <property type="molecule type" value="Genomic_DNA"/>
</dbReference>
<dbReference type="SUPFAM" id="SSF50037">
    <property type="entry name" value="C-terminal domain of transcriptional repressors"/>
    <property type="match status" value="1"/>
</dbReference>
<reference evidence="3" key="1">
    <citation type="submission" date="2023-03" db="EMBL/GenBank/DDBJ databases">
        <authorList>
            <person name="Steffen K."/>
            <person name="Cardenas P."/>
        </authorList>
    </citation>
    <scope>NUCLEOTIDE SEQUENCE</scope>
</reference>
<feature type="domain" description="Ferrous iron transporter FeoA-like" evidence="2">
    <location>
        <begin position="168"/>
        <end position="241"/>
    </location>
</feature>
<dbReference type="PANTHER" id="PTHR33238:SF10">
    <property type="entry name" value="IRON-DEPENDENT REPRESSOR IDER"/>
    <property type="match status" value="1"/>
</dbReference>
<dbReference type="InterPro" id="IPR038157">
    <property type="entry name" value="FeoA_core_dom"/>
</dbReference>
<evidence type="ECO:0000256" key="1">
    <source>
        <dbReference type="ARBA" id="ARBA00023004"/>
    </source>
</evidence>
<comment type="caution">
    <text evidence="3">The sequence shown here is derived from an EMBL/GenBank/DDBJ whole genome shotgun (WGS) entry which is preliminary data.</text>
</comment>
<dbReference type="InterPro" id="IPR036421">
    <property type="entry name" value="Fe_dep_repressor_sf"/>
</dbReference>
<dbReference type="GO" id="GO:0046983">
    <property type="term" value="F:protein dimerization activity"/>
    <property type="evidence" value="ECO:0007669"/>
    <property type="project" value="InterPro"/>
</dbReference>
<keyword evidence="1" id="KW-0408">Iron</keyword>
<sequence>MTSRSTSRNRKSKNTATRLSMGAENYLLSIFRLEEQNVRVTLTVLADHLKTLPMDEGLGTSLPSVGGMIRRLSREGLVETTANKEVVLTSKGRKPAESIVRRHRLAECLVVDLLEVDLHLAHIEAHRLEHAISEYLEEKIVKALNDPTTCPFGHPIPGSAYTPTRQTKTLDKAQQGEELVIDSVPEDDPALLKYFVEQNLVPGREVDVREAAKTRGVITLDSGAGDIVFSYDVAAKIRVCPR</sequence>
<dbReference type="InterPro" id="IPR050536">
    <property type="entry name" value="DtxR_MntR_Metal-Reg"/>
</dbReference>
<accession>A0AA35R9D9</accession>
<dbReference type="SMART" id="SM00899">
    <property type="entry name" value="FeoA"/>
    <property type="match status" value="1"/>
</dbReference>
<gene>
    <name evidence="3" type="ORF">GBAR_LOCUS5128</name>
</gene>
<dbReference type="Pfam" id="PF02742">
    <property type="entry name" value="Fe_dep_repr_C"/>
    <property type="match status" value="1"/>
</dbReference>
<dbReference type="InterPro" id="IPR022689">
    <property type="entry name" value="Iron_dep_repressor"/>
</dbReference>
<evidence type="ECO:0000259" key="2">
    <source>
        <dbReference type="SMART" id="SM00899"/>
    </source>
</evidence>
<dbReference type="Gene3D" id="1.10.10.10">
    <property type="entry name" value="Winged helix-like DNA-binding domain superfamily/Winged helix DNA-binding domain"/>
    <property type="match status" value="1"/>
</dbReference>
<organism evidence="3 4">
    <name type="scientific">Geodia barretti</name>
    <name type="common">Barrett's horny sponge</name>
    <dbReference type="NCBI Taxonomy" id="519541"/>
    <lineage>
        <taxon>Eukaryota</taxon>
        <taxon>Metazoa</taxon>
        <taxon>Porifera</taxon>
        <taxon>Demospongiae</taxon>
        <taxon>Heteroscleromorpha</taxon>
        <taxon>Tetractinellida</taxon>
        <taxon>Astrophorina</taxon>
        <taxon>Geodiidae</taxon>
        <taxon>Geodia</taxon>
    </lineage>
</organism>